<feature type="active site" evidence="5">
    <location>
        <position position="70"/>
    </location>
</feature>
<evidence type="ECO:0000256" key="1">
    <source>
        <dbReference type="ARBA" id="ARBA00022670"/>
    </source>
</evidence>
<evidence type="ECO:0000313" key="7">
    <source>
        <dbReference type="EMBL" id="MBO8426267.1"/>
    </source>
</evidence>
<dbReference type="InterPro" id="IPR004134">
    <property type="entry name" value="Peptidase_C1B"/>
</dbReference>
<keyword evidence="1 4" id="KW-0645">Protease</keyword>
<proteinExistence type="inferred from homology"/>
<dbReference type="InterPro" id="IPR038765">
    <property type="entry name" value="Papain-like_cys_pep_sf"/>
</dbReference>
<dbReference type="AlphaFoldDB" id="A0A9D9DG60"/>
<evidence type="ECO:0000256" key="4">
    <source>
        <dbReference type="PIRNR" id="PIRNR005700"/>
    </source>
</evidence>
<reference evidence="7" key="1">
    <citation type="submission" date="2020-10" db="EMBL/GenBank/DDBJ databases">
        <authorList>
            <person name="Gilroy R."/>
        </authorList>
    </citation>
    <scope>NUCLEOTIDE SEQUENCE</scope>
    <source>
        <strain evidence="7">17113</strain>
    </source>
</reference>
<dbReference type="PANTHER" id="PTHR10363:SF2">
    <property type="entry name" value="BLEOMYCIN HYDROLASE"/>
    <property type="match status" value="1"/>
</dbReference>
<sequence length="445" mass="50513">MDKDMTLTKDWLSKRKVKSSTPQGRILAHALSSTSLNDALFDSSTREDLTHFSIELQTMPVCNQRRSGRCWIFAGLNLLREIIGAKIGCKNLELSQNYLSTFDKIEKANFALNSVFELLKKGEKPSERLLSHVLAEPVGDGGQWDMFVNLVCKYGLLPSMAYYETAQSNETAPSNFLLNQAIREFAFKAHSLLCQGKDPTPLYLETRDKISDMLFACFGFPPESFDFAYEDKDGVYHRESGLTPLAFFEKYVGRDYLLSFQSLIHSPTLDKPYMHNFTIDYLGNVKEGRPINHLNLPMERIKEVIVACLKDGLPVWFGSDVSFYRGKDLGYWKYGAFDYETAFGFKPDFDKAAMLDFKASAMNHAMLITGVDLVDGKPAKWKIENSWGKDNGVKDGYYTMDAEWFDRFVYQAVVPGAYLNEEEKEAASKEPTHLPPWDPMGTLAD</sequence>
<keyword evidence="2 4" id="KW-0378">Hydrolase</keyword>
<keyword evidence="4 7" id="KW-0031">Aminopeptidase</keyword>
<reference evidence="7" key="2">
    <citation type="journal article" date="2021" name="PeerJ">
        <title>Extensive microbial diversity within the chicken gut microbiome revealed by metagenomics and culture.</title>
        <authorList>
            <person name="Gilroy R."/>
            <person name="Ravi A."/>
            <person name="Getino M."/>
            <person name="Pursley I."/>
            <person name="Horton D.L."/>
            <person name="Alikhan N.F."/>
            <person name="Baker D."/>
            <person name="Gharbi K."/>
            <person name="Hall N."/>
            <person name="Watson M."/>
            <person name="Adriaenssens E.M."/>
            <person name="Foster-Nyarko E."/>
            <person name="Jarju S."/>
            <person name="Secka A."/>
            <person name="Antonio M."/>
            <person name="Oren A."/>
            <person name="Chaudhuri R.R."/>
            <person name="La Ragione R."/>
            <person name="Hildebrand F."/>
            <person name="Pallen M.J."/>
        </authorList>
    </citation>
    <scope>NUCLEOTIDE SEQUENCE</scope>
    <source>
        <strain evidence="7">17113</strain>
    </source>
</reference>
<dbReference type="InterPro" id="IPR025660">
    <property type="entry name" value="Pept_his_AS"/>
</dbReference>
<protein>
    <recommendedName>
        <fullName evidence="4">Aminopeptidase</fullName>
    </recommendedName>
</protein>
<comment type="caution">
    <text evidence="7">The sequence shown here is derived from an EMBL/GenBank/DDBJ whole genome shotgun (WGS) entry which is preliminary data.</text>
</comment>
<dbReference type="GO" id="GO:0009636">
    <property type="term" value="P:response to toxic substance"/>
    <property type="evidence" value="ECO:0007669"/>
    <property type="project" value="TreeGrafter"/>
</dbReference>
<keyword evidence="3 4" id="KW-0788">Thiol protease</keyword>
<dbReference type="InterPro" id="IPR000169">
    <property type="entry name" value="Pept_cys_AS"/>
</dbReference>
<dbReference type="GO" id="GO:0070005">
    <property type="term" value="F:cysteine-type aminopeptidase activity"/>
    <property type="evidence" value="ECO:0007669"/>
    <property type="project" value="InterPro"/>
</dbReference>
<dbReference type="GO" id="GO:0005737">
    <property type="term" value="C:cytoplasm"/>
    <property type="evidence" value="ECO:0007669"/>
    <property type="project" value="TreeGrafter"/>
</dbReference>
<dbReference type="GO" id="GO:0006508">
    <property type="term" value="P:proteolysis"/>
    <property type="evidence" value="ECO:0007669"/>
    <property type="project" value="UniProtKB-KW"/>
</dbReference>
<gene>
    <name evidence="7" type="ORF">IAC61_02985</name>
</gene>
<comment type="similarity">
    <text evidence="4">Belongs to the peptidase C1 family.</text>
</comment>
<feature type="active site" evidence="5">
    <location>
        <position position="385"/>
    </location>
</feature>
<evidence type="ECO:0000256" key="6">
    <source>
        <dbReference type="SAM" id="MobiDB-lite"/>
    </source>
</evidence>
<dbReference type="PROSITE" id="PS00639">
    <property type="entry name" value="THIOL_PROTEASE_HIS"/>
    <property type="match status" value="1"/>
</dbReference>
<evidence type="ECO:0000256" key="3">
    <source>
        <dbReference type="ARBA" id="ARBA00022807"/>
    </source>
</evidence>
<dbReference type="EMBL" id="JADINA010000019">
    <property type="protein sequence ID" value="MBO8426267.1"/>
    <property type="molecule type" value="Genomic_DNA"/>
</dbReference>
<name>A0A9D9DG60_9FIRM</name>
<dbReference type="GO" id="GO:0043418">
    <property type="term" value="P:homocysteine catabolic process"/>
    <property type="evidence" value="ECO:0007669"/>
    <property type="project" value="TreeGrafter"/>
</dbReference>
<dbReference type="Proteomes" id="UP000823634">
    <property type="component" value="Unassembled WGS sequence"/>
</dbReference>
<dbReference type="Pfam" id="PF03051">
    <property type="entry name" value="Peptidase_C1_2"/>
    <property type="match status" value="1"/>
</dbReference>
<evidence type="ECO:0000256" key="2">
    <source>
        <dbReference type="ARBA" id="ARBA00022801"/>
    </source>
</evidence>
<evidence type="ECO:0000256" key="5">
    <source>
        <dbReference type="PIRSR" id="PIRSR005700-1"/>
    </source>
</evidence>
<feature type="region of interest" description="Disordered" evidence="6">
    <location>
        <begin position="422"/>
        <end position="445"/>
    </location>
</feature>
<dbReference type="SUPFAM" id="SSF54001">
    <property type="entry name" value="Cysteine proteinases"/>
    <property type="match status" value="1"/>
</dbReference>
<dbReference type="PANTHER" id="PTHR10363">
    <property type="entry name" value="BLEOMYCIN HYDROLASE"/>
    <property type="match status" value="1"/>
</dbReference>
<feature type="active site" evidence="5">
    <location>
        <position position="364"/>
    </location>
</feature>
<dbReference type="PROSITE" id="PS00139">
    <property type="entry name" value="THIOL_PROTEASE_CYS"/>
    <property type="match status" value="1"/>
</dbReference>
<accession>A0A9D9DG60</accession>
<evidence type="ECO:0000313" key="8">
    <source>
        <dbReference type="Proteomes" id="UP000823634"/>
    </source>
</evidence>
<dbReference type="Gene3D" id="3.90.70.10">
    <property type="entry name" value="Cysteine proteinases"/>
    <property type="match status" value="1"/>
</dbReference>
<dbReference type="PIRSF" id="PIRSF005700">
    <property type="entry name" value="PepC"/>
    <property type="match status" value="1"/>
</dbReference>
<organism evidence="7 8">
    <name type="scientific">Candidatus Alloenteromonas pullistercoris</name>
    <dbReference type="NCBI Taxonomy" id="2840785"/>
    <lineage>
        <taxon>Bacteria</taxon>
        <taxon>Bacillati</taxon>
        <taxon>Bacillota</taxon>
        <taxon>Bacillota incertae sedis</taxon>
        <taxon>Candidatus Alloenteromonas</taxon>
    </lineage>
</organism>